<protein>
    <recommendedName>
        <fullName evidence="6">O-antigen ligase-related domain-containing protein</fullName>
    </recommendedName>
</protein>
<gene>
    <name evidence="7" type="ORF">NITFAB_0783</name>
</gene>
<evidence type="ECO:0000256" key="4">
    <source>
        <dbReference type="ARBA" id="ARBA00023136"/>
    </source>
</evidence>
<sequence length="399" mass="44864">MNAVFQRDLLPQTILPFLPLTLFFPVGIIYAFIVLFIISWLYSAGFQAKWQAVKMNPMFTPIAGMFVVSCLAAVLLERPQGTFWSGFAHYQIYIFLLLFISAGPGYWQRQAVRFFFAGAVYAATLYYLNFIGLLPGWGIFTNYLEYKGNKSILYAILLAIAAAWMLHEIISIADRRKLWMRILAFLYVVIALLFLAKSRTASLIFILLCAWIFIKCYAMSWRNMLWIFSLASLFAVVWVSVSDVGQRIRGTLGDIEAFSQGKQISDDGIRLEMFSITSRIIAEKPWTGHGIATFPIQYHQYAKGLPSEGTHTPHNDYLLYASEIGFIGLAVLLWIWLTQLIIAWKIGGAPGMWLGTLGVAIMVGGMFNAILRDAVFGMPLMVLLAIPLAGVTRSDLNPI</sequence>
<reference evidence="7" key="1">
    <citation type="submission" date="2018-05" db="EMBL/GenBank/DDBJ databases">
        <authorList>
            <person name="Lanie J.A."/>
            <person name="Ng W.-L."/>
            <person name="Kazmierczak K.M."/>
            <person name="Andrzejewski T.M."/>
            <person name="Davidsen T.M."/>
            <person name="Wayne K.J."/>
            <person name="Tettelin H."/>
            <person name="Glass J.I."/>
            <person name="Rusch D."/>
            <person name="Podicherti R."/>
            <person name="Tsui H.-C.T."/>
            <person name="Winkler M.E."/>
        </authorList>
    </citation>
    <scope>NUCLEOTIDE SEQUENCE</scope>
    <source>
        <strain evidence="7">KNB</strain>
    </source>
</reference>
<evidence type="ECO:0000313" key="7">
    <source>
        <dbReference type="EMBL" id="SPS05194.1"/>
    </source>
</evidence>
<feature type="transmembrane region" description="Helical" evidence="5">
    <location>
        <begin position="152"/>
        <end position="171"/>
    </location>
</feature>
<feature type="transmembrane region" description="Helical" evidence="5">
    <location>
        <begin position="88"/>
        <end position="107"/>
    </location>
</feature>
<dbReference type="GO" id="GO:0016020">
    <property type="term" value="C:membrane"/>
    <property type="evidence" value="ECO:0007669"/>
    <property type="project" value="UniProtKB-SubCell"/>
</dbReference>
<keyword evidence="2 5" id="KW-0812">Transmembrane</keyword>
<feature type="transmembrane region" description="Helical" evidence="5">
    <location>
        <begin position="317"/>
        <end position="337"/>
    </location>
</feature>
<dbReference type="PANTHER" id="PTHR37422">
    <property type="entry name" value="TEICHURONIC ACID BIOSYNTHESIS PROTEIN TUAE"/>
    <property type="match status" value="1"/>
</dbReference>
<feature type="transmembrane region" description="Helical" evidence="5">
    <location>
        <begin position="55"/>
        <end position="76"/>
    </location>
</feature>
<evidence type="ECO:0000259" key="6">
    <source>
        <dbReference type="Pfam" id="PF04932"/>
    </source>
</evidence>
<proteinExistence type="predicted"/>
<dbReference type="EMBL" id="LS423452">
    <property type="protein sequence ID" value="SPS05194.1"/>
    <property type="molecule type" value="Genomic_DNA"/>
</dbReference>
<evidence type="ECO:0000256" key="5">
    <source>
        <dbReference type="SAM" id="Phobius"/>
    </source>
</evidence>
<keyword evidence="4 5" id="KW-0472">Membrane</keyword>
<dbReference type="InterPro" id="IPR007016">
    <property type="entry name" value="O-antigen_ligase-rel_domated"/>
</dbReference>
<feature type="transmembrane region" description="Helical" evidence="5">
    <location>
        <begin position="225"/>
        <end position="241"/>
    </location>
</feature>
<name>A0A2X0RC74_9PROT</name>
<feature type="domain" description="O-antigen ligase-related" evidence="6">
    <location>
        <begin position="187"/>
        <end position="333"/>
    </location>
</feature>
<dbReference type="AlphaFoldDB" id="A0A2X0RC74"/>
<keyword evidence="3 5" id="KW-1133">Transmembrane helix</keyword>
<comment type="subcellular location">
    <subcellularLocation>
        <location evidence="1">Membrane</location>
        <topology evidence="1">Multi-pass membrane protein</topology>
    </subcellularLocation>
</comment>
<evidence type="ECO:0000256" key="2">
    <source>
        <dbReference type="ARBA" id="ARBA00022692"/>
    </source>
</evidence>
<feature type="transmembrane region" description="Helical" evidence="5">
    <location>
        <begin position="20"/>
        <end position="43"/>
    </location>
</feature>
<feature type="transmembrane region" description="Helical" evidence="5">
    <location>
        <begin position="114"/>
        <end position="140"/>
    </location>
</feature>
<evidence type="ECO:0000256" key="1">
    <source>
        <dbReference type="ARBA" id="ARBA00004141"/>
    </source>
</evidence>
<accession>A0A2X0RC74</accession>
<dbReference type="Pfam" id="PF04932">
    <property type="entry name" value="Wzy_C"/>
    <property type="match status" value="1"/>
</dbReference>
<feature type="transmembrane region" description="Helical" evidence="5">
    <location>
        <begin position="349"/>
        <end position="370"/>
    </location>
</feature>
<feature type="transmembrane region" description="Helical" evidence="5">
    <location>
        <begin position="201"/>
        <end position="218"/>
    </location>
</feature>
<dbReference type="PANTHER" id="PTHR37422:SF13">
    <property type="entry name" value="LIPOPOLYSACCHARIDE BIOSYNTHESIS PROTEIN PA4999-RELATED"/>
    <property type="match status" value="1"/>
</dbReference>
<evidence type="ECO:0000256" key="3">
    <source>
        <dbReference type="ARBA" id="ARBA00022989"/>
    </source>
</evidence>
<organism evidence="7">
    <name type="scientific">Candidatus Nitrotoga fabula</name>
    <dbReference type="NCBI Taxonomy" id="2182327"/>
    <lineage>
        <taxon>Bacteria</taxon>
        <taxon>Pseudomonadati</taxon>
        <taxon>Pseudomonadota</taxon>
        <taxon>Betaproteobacteria</taxon>
        <taxon>Nitrosomonadales</taxon>
        <taxon>Gallionellaceae</taxon>
        <taxon>Candidatus Nitrotoga</taxon>
    </lineage>
</organism>
<dbReference type="InterPro" id="IPR051533">
    <property type="entry name" value="WaaL-like"/>
</dbReference>